<feature type="chain" id="PRO_5016273474" description="INO80 complex subunit E" evidence="2">
    <location>
        <begin position="22"/>
        <end position="524"/>
    </location>
</feature>
<evidence type="ECO:0000313" key="4">
    <source>
        <dbReference type="Proteomes" id="UP000250572"/>
    </source>
</evidence>
<dbReference type="STRING" id="33528.ENSGAFP00000032135"/>
<evidence type="ECO:0008006" key="5">
    <source>
        <dbReference type="Google" id="ProtNLM"/>
    </source>
</evidence>
<keyword evidence="2" id="KW-0732">Signal</keyword>
<feature type="signal peptide" evidence="2">
    <location>
        <begin position="1"/>
        <end position="21"/>
    </location>
</feature>
<evidence type="ECO:0000313" key="3">
    <source>
        <dbReference type="EMBL" id="PWA24969.1"/>
    </source>
</evidence>
<evidence type="ECO:0000256" key="2">
    <source>
        <dbReference type="SAM" id="SignalP"/>
    </source>
</evidence>
<feature type="compositionally biased region" description="Polar residues" evidence="1">
    <location>
        <begin position="249"/>
        <end position="259"/>
    </location>
</feature>
<name>A0A315VZS6_GAMAF</name>
<sequence length="524" mass="54998">MLLNVAAAAVWLLAQLGPGLSLPAEHDSEPGFTLCDGCFYRQTPPRGAAAEPPLHQHCHRLPGGRAFTALSRPACDTAVCSAFHLSHGWTGREELQEGEAVTEEEHGVKVAVPVLLRGATEDPSDSPLQQWDSTVAALIQSSIIPKCAALGGGVYVLTGAGRLGAAEDGDKACQANPRWMATCCAPPGGKSGFSVGLIKETEEAERQVSIKELEEMLGVEELFSESCGEEDRETAAAAEGLHTDAVHANATQTDVNSETVDPHAKADIEESSKDSTPEERVGVDAKSEDSDLSEETAAESVISVSIRVQQYSESVPEDDSNSTSTLLYVLSTTLSILTVPLRPVFSTVTEFPAQVTHVLQEDMGVLSALPGDTFTLFHLLTSDLLSWTGSAGEMLLGVGETCFSSVYYCSSSMAEALLSSCHTGLTGIGTLAGDTVGIFGGVLDNSWWLTKFLGGRLWEQTEGYVGNVVSEMGGQAQAVGGGLGRLAWRSVSGVGSVFTMGGNFIMGMLNVVFGAAGEAFGKES</sequence>
<protein>
    <recommendedName>
        <fullName evidence="5">INO80 complex subunit E</fullName>
    </recommendedName>
</protein>
<dbReference type="AlphaFoldDB" id="A0A315VZS6"/>
<reference evidence="3 4" key="1">
    <citation type="journal article" date="2018" name="G3 (Bethesda)">
        <title>A High-Quality Reference Genome for the Invasive Mosquitofish Gambusia affinis Using a Chicago Library.</title>
        <authorList>
            <person name="Hoffberg S.L."/>
            <person name="Troendle N.J."/>
            <person name="Glenn T.C."/>
            <person name="Mahmud O."/>
            <person name="Louha S."/>
            <person name="Chalopin D."/>
            <person name="Bennetzen J.L."/>
            <person name="Mauricio R."/>
        </authorList>
    </citation>
    <scope>NUCLEOTIDE SEQUENCE [LARGE SCALE GENOMIC DNA]</scope>
    <source>
        <strain evidence="3">NE01/NJP1002.9</strain>
        <tissue evidence="3">Muscle</tissue>
    </source>
</reference>
<dbReference type="EMBL" id="NHOQ01001373">
    <property type="protein sequence ID" value="PWA24969.1"/>
    <property type="molecule type" value="Genomic_DNA"/>
</dbReference>
<comment type="caution">
    <text evidence="3">The sequence shown here is derived from an EMBL/GenBank/DDBJ whole genome shotgun (WGS) entry which is preliminary data.</text>
</comment>
<accession>A0A315VZS6</accession>
<dbReference type="PANTHER" id="PTHR21472:SF23">
    <property type="entry name" value="INO80 COMPLEX SUBUNIT E"/>
    <property type="match status" value="1"/>
</dbReference>
<dbReference type="OMA" id="CCAAPEG"/>
<dbReference type="InterPro" id="IPR039015">
    <property type="entry name" value="ENDOD1"/>
</dbReference>
<proteinExistence type="predicted"/>
<feature type="non-terminal residue" evidence="3">
    <location>
        <position position="524"/>
    </location>
</feature>
<organism evidence="3 4">
    <name type="scientific">Gambusia affinis</name>
    <name type="common">Western mosquitofish</name>
    <name type="synonym">Heterandria affinis</name>
    <dbReference type="NCBI Taxonomy" id="33528"/>
    <lineage>
        <taxon>Eukaryota</taxon>
        <taxon>Metazoa</taxon>
        <taxon>Chordata</taxon>
        <taxon>Craniata</taxon>
        <taxon>Vertebrata</taxon>
        <taxon>Euteleostomi</taxon>
        <taxon>Actinopterygii</taxon>
        <taxon>Neopterygii</taxon>
        <taxon>Teleostei</taxon>
        <taxon>Neoteleostei</taxon>
        <taxon>Acanthomorphata</taxon>
        <taxon>Ovalentaria</taxon>
        <taxon>Atherinomorphae</taxon>
        <taxon>Cyprinodontiformes</taxon>
        <taxon>Poeciliidae</taxon>
        <taxon>Poeciliinae</taxon>
        <taxon>Gambusia</taxon>
    </lineage>
</organism>
<keyword evidence="4" id="KW-1185">Reference proteome</keyword>
<evidence type="ECO:0000256" key="1">
    <source>
        <dbReference type="SAM" id="MobiDB-lite"/>
    </source>
</evidence>
<gene>
    <name evidence="3" type="ORF">CCH79_00015443</name>
</gene>
<feature type="region of interest" description="Disordered" evidence="1">
    <location>
        <begin position="248"/>
        <end position="298"/>
    </location>
</feature>
<dbReference type="PANTHER" id="PTHR21472">
    <property type="entry name" value="ENDONUCLEASE DOMAIN-CONTAINING 1 PROTEIN ENDOD1"/>
    <property type="match status" value="1"/>
</dbReference>
<dbReference type="Proteomes" id="UP000250572">
    <property type="component" value="Unassembled WGS sequence"/>
</dbReference>
<feature type="compositionally biased region" description="Basic and acidic residues" evidence="1">
    <location>
        <begin position="260"/>
        <end position="289"/>
    </location>
</feature>